<feature type="compositionally biased region" description="Basic and acidic residues" evidence="1">
    <location>
        <begin position="91"/>
        <end position="100"/>
    </location>
</feature>
<name>Q3JQQ9_BURP1</name>
<dbReference type="Proteomes" id="UP000002700">
    <property type="component" value="Chromosome I"/>
</dbReference>
<feature type="compositionally biased region" description="Basic and acidic residues" evidence="1">
    <location>
        <begin position="40"/>
        <end position="55"/>
    </location>
</feature>
<feature type="region of interest" description="Disordered" evidence="1">
    <location>
        <begin position="1"/>
        <end position="160"/>
    </location>
</feature>
<feature type="region of interest" description="Disordered" evidence="1">
    <location>
        <begin position="172"/>
        <end position="199"/>
    </location>
</feature>
<sequence>MIVEEKSERPVTEIHVQRSPGARRDRLAAQHVARGAHAPRLPDARAQRARRDDGGVRAAVGEPEVRRHAHHADLRRRAGEDARRPVQLGSRDARDREILGRRRANRRRRHFVRRTDQCERPRPLRDHARSGRQASRPAALSGHRAAERRRRPARVDRRRARALHAPFRAARHAPLARRRPRSRGRRAAAEAAGRRRHRAARRANRYGYMGARVHARRHAVVERAARSGTRDRVSASVLAGECAALRTDVHALPVHVLARESRRDAAHARARRDRRRDRRARPRRDPLRILQSALRIRSGRRRPAVLDARARHRGRARRRATALIRPPACVRAMRRARHPTERARHKPGGSSMKPILVRAAPLAALIAAASLSGCVAPPSTTVLSRLPEQAAGTTTHTLTPDERKRYDEIDRQVLREQNAAIAAEDAARAWSYYSPPPVTYYGGYYGGGWGRGWGSGFGYGYPGWWW</sequence>
<feature type="compositionally biased region" description="Basic and acidic residues" evidence="1">
    <location>
        <begin position="113"/>
        <end position="129"/>
    </location>
</feature>
<keyword evidence="2" id="KW-0449">Lipoprotein</keyword>
<feature type="compositionally biased region" description="Basic residues" evidence="1">
    <location>
        <begin position="172"/>
        <end position="186"/>
    </location>
</feature>
<evidence type="ECO:0000256" key="1">
    <source>
        <dbReference type="SAM" id="MobiDB-lite"/>
    </source>
</evidence>
<feature type="region of interest" description="Disordered" evidence="1">
    <location>
        <begin position="260"/>
        <end position="286"/>
    </location>
</feature>
<feature type="compositionally biased region" description="Basic residues" evidence="1">
    <location>
        <begin position="146"/>
        <end position="160"/>
    </location>
</feature>
<protein>
    <submittedName>
        <fullName evidence="2">Putative lipoprotein</fullName>
    </submittedName>
</protein>
<evidence type="ECO:0000313" key="3">
    <source>
        <dbReference type="Proteomes" id="UP000002700"/>
    </source>
</evidence>
<dbReference type="AlphaFoldDB" id="Q3JQQ9"/>
<organism evidence="2 3">
    <name type="scientific">Burkholderia pseudomallei (strain 1710b)</name>
    <dbReference type="NCBI Taxonomy" id="320372"/>
    <lineage>
        <taxon>Bacteria</taxon>
        <taxon>Pseudomonadati</taxon>
        <taxon>Pseudomonadota</taxon>
        <taxon>Betaproteobacteria</taxon>
        <taxon>Burkholderiales</taxon>
        <taxon>Burkholderiaceae</taxon>
        <taxon>Burkholderia</taxon>
        <taxon>pseudomallei group</taxon>
    </lineage>
</organism>
<dbReference type="EMBL" id="CP000124">
    <property type="protein sequence ID" value="ABA49149.1"/>
    <property type="molecule type" value="Genomic_DNA"/>
</dbReference>
<proteinExistence type="predicted"/>
<dbReference type="HOGENOM" id="CLU_586197_0_0_4"/>
<reference evidence="2 3" key="1">
    <citation type="submission" date="2005-09" db="EMBL/GenBank/DDBJ databases">
        <authorList>
            <person name="Woods D.E."/>
            <person name="Nierman W.C."/>
        </authorList>
    </citation>
    <scope>NUCLEOTIDE SEQUENCE [LARGE SCALE GENOMIC DNA]</scope>
    <source>
        <strain evidence="2 3">1710b</strain>
    </source>
</reference>
<accession>Q3JQQ9</accession>
<evidence type="ECO:0000313" key="2">
    <source>
        <dbReference type="EMBL" id="ABA49149.1"/>
    </source>
</evidence>
<feature type="compositionally biased region" description="Basic residues" evidence="1">
    <location>
        <begin position="268"/>
        <end position="282"/>
    </location>
</feature>
<gene>
    <name evidence="2" type="ordered locus">BURPS1710b_2709</name>
</gene>
<dbReference type="EnsemblBacteria" id="ABA49149">
    <property type="protein sequence ID" value="ABA49149"/>
    <property type="gene ID" value="BURPS1710b_2709"/>
</dbReference>
<feature type="compositionally biased region" description="Basic and acidic residues" evidence="1">
    <location>
        <begin position="1"/>
        <end position="28"/>
    </location>
</feature>
<dbReference type="KEGG" id="bpm:BURPS1710b_2709"/>
<feature type="compositionally biased region" description="Basic residues" evidence="1">
    <location>
        <begin position="101"/>
        <end position="112"/>
    </location>
</feature>
<feature type="compositionally biased region" description="Basic and acidic residues" evidence="1">
    <location>
        <begin position="63"/>
        <end position="84"/>
    </location>
</feature>